<dbReference type="Gene3D" id="1.20.120.1720">
    <property type="match status" value="1"/>
</dbReference>
<dbReference type="KEGG" id="lfa:LFA_0188"/>
<accession>A0A098FZK5</accession>
<dbReference type="Pfam" id="PF18365">
    <property type="entry name" value="PI_PP_C"/>
    <property type="match status" value="1"/>
</dbReference>
<gene>
    <name evidence="3" type="ORF">LFA_0188</name>
</gene>
<evidence type="ECO:0000313" key="3">
    <source>
        <dbReference type="EMBL" id="CEG55667.1"/>
    </source>
</evidence>
<evidence type="ECO:0000313" key="4">
    <source>
        <dbReference type="Proteomes" id="UP000032430"/>
    </source>
</evidence>
<dbReference type="Proteomes" id="UP000032430">
    <property type="component" value="Chromosome I"/>
</dbReference>
<dbReference type="Pfam" id="PF18363">
    <property type="entry name" value="PI_PP_I"/>
    <property type="match status" value="1"/>
</dbReference>
<protein>
    <submittedName>
        <fullName evidence="3">Uncharacterized protein</fullName>
    </submittedName>
</protein>
<proteinExistence type="predicted"/>
<dbReference type="InterPro" id="IPR041034">
    <property type="entry name" value="PI_PP_C"/>
</dbReference>
<evidence type="ECO:0000259" key="1">
    <source>
        <dbReference type="Pfam" id="PF18363"/>
    </source>
</evidence>
<organism evidence="3 4">
    <name type="scientific">Legionella fallonii LLAP-10</name>
    <dbReference type="NCBI Taxonomy" id="1212491"/>
    <lineage>
        <taxon>Bacteria</taxon>
        <taxon>Pseudomonadati</taxon>
        <taxon>Pseudomonadota</taxon>
        <taxon>Gammaproteobacteria</taxon>
        <taxon>Legionellales</taxon>
        <taxon>Legionellaceae</taxon>
        <taxon>Legionella</taxon>
    </lineage>
</organism>
<dbReference type="EMBL" id="LN614827">
    <property type="protein sequence ID" value="CEG55667.1"/>
    <property type="molecule type" value="Genomic_DNA"/>
</dbReference>
<dbReference type="OrthoDB" id="5650789at2"/>
<sequence length="812" mass="92506">MEKGIILRVPEGMELPEKVAATLGKLLPDNEKETYQQTPDYKASIIRSINRLHAAFSFILDSYPSTFINADTLRTYAAKCKAACNLQKESVEDLHLELESFNAKLINVLSACWQWPSGAKPVKEAIALLNDADCFNMMMSHGRPDIATLTPFEIDGRKEYILQYDESIPPYYDLLLSEIETIKTKEYPKTPSWFRTLEEHQQAYLCNLQLDNVNPATVMHDLNDFLKVWNSIKDESLSLLTELKQIATNALPLPAWFNKLSVSHQEMIKVLAKKPEEIDSKLLKFKGWLAINANSPDFKRTLALIPTIPQWYWNIPTSQQYFLEHVLKNATTKEEALAFVSSRLRTLPLPSNLGVHRLIKINAQGEASELYGKRVRSSHIATRDGLKFPEAVQQRHCDSNLAKVMEGADPDKPRLMQTLISPIHLVDYVPSAVTDWLPELPPDLELYKLARAAVERSKHYAAIWQHNHPYNIAKRYYYTEAENIDSLTILAVAQKYVKDTPGLQELLDDYQNVLGSSMGSATFWDYDGRELFLSSLEHLIVLTIGGHSYASCVSGKDRRALELIHTDAMILYKLKYGCWPKFGASKDDRARFVNEFVDLYISRHQHVLAGQNAHGSEGVKTPEMYLPQDIADAIKQRLNMEKTLEYDDRLATDNEVKNISKYKALKSKLVPEGTLLCKLMVDHLGETTCRKIYDSLSGLMQQPELFKPKTSWTATLYKTPNASTGIEQIKEVMQDKQAGSSVERVEKIFSIVLERPKMDKTRPKATNSVFDRVRELFDREKSCGRSQVLADNAVREWNQLFEESKQGTSLVY</sequence>
<dbReference type="InterPro" id="IPR040769">
    <property type="entry name" value="PI_PP_I"/>
</dbReference>
<name>A0A098FZK5_9GAMM</name>
<dbReference type="HOGENOM" id="CLU_347436_0_0_6"/>
<reference evidence="4" key="1">
    <citation type="submission" date="2014-09" db="EMBL/GenBank/DDBJ databases">
        <authorList>
            <person name="Gomez-Valero L."/>
        </authorList>
    </citation>
    <scope>NUCLEOTIDE SEQUENCE [LARGE SCALE GENOMIC DNA]</scope>
    <source>
        <strain evidence="4">ATCC700992</strain>
    </source>
</reference>
<dbReference type="RefSeq" id="WP_045094510.1">
    <property type="nucleotide sequence ID" value="NZ_LN614827.1"/>
</dbReference>
<feature type="domain" description="Phosphoinositide phosphatase C-terminal" evidence="2">
    <location>
        <begin position="683"/>
        <end position="805"/>
    </location>
</feature>
<evidence type="ECO:0000259" key="2">
    <source>
        <dbReference type="Pfam" id="PF18365"/>
    </source>
</evidence>
<dbReference type="AlphaFoldDB" id="A0A098FZK5"/>
<feature type="domain" description="Phosphoinositide phosphatase insertion" evidence="1">
    <location>
        <begin position="190"/>
        <end position="282"/>
    </location>
</feature>
<dbReference type="Gene3D" id="1.10.520.60">
    <property type="match status" value="1"/>
</dbReference>
<keyword evidence="4" id="KW-1185">Reference proteome</keyword>